<evidence type="ECO:0000313" key="3">
    <source>
        <dbReference type="Proteomes" id="UP001597340"/>
    </source>
</evidence>
<proteinExistence type="predicted"/>
<organism evidence="2 3">
    <name type="scientific">Paenibacillus farraposensis</name>
    <dbReference type="NCBI Taxonomy" id="2807095"/>
    <lineage>
        <taxon>Bacteria</taxon>
        <taxon>Bacillati</taxon>
        <taxon>Bacillota</taxon>
        <taxon>Bacilli</taxon>
        <taxon>Bacillales</taxon>
        <taxon>Paenibacillaceae</taxon>
        <taxon>Paenibacillus</taxon>
    </lineage>
</organism>
<keyword evidence="3" id="KW-1185">Reference proteome</keyword>
<gene>
    <name evidence="2" type="ORF">ACFQ5D_19600</name>
</gene>
<evidence type="ECO:0000313" key="2">
    <source>
        <dbReference type="EMBL" id="MFD1463523.1"/>
    </source>
</evidence>
<feature type="chain" id="PRO_5046361586" evidence="1">
    <location>
        <begin position="26"/>
        <end position="154"/>
    </location>
</feature>
<feature type="signal peptide" evidence="1">
    <location>
        <begin position="1"/>
        <end position="25"/>
    </location>
</feature>
<protein>
    <submittedName>
        <fullName evidence="2">Uncharacterized protein</fullName>
    </submittedName>
</protein>
<accession>A0ABW4DHU4</accession>
<evidence type="ECO:0000256" key="1">
    <source>
        <dbReference type="SAM" id="SignalP"/>
    </source>
</evidence>
<dbReference type="EMBL" id="JBHTNZ010000034">
    <property type="protein sequence ID" value="MFD1463523.1"/>
    <property type="molecule type" value="Genomic_DNA"/>
</dbReference>
<dbReference type="RefSeq" id="WP_229523095.1">
    <property type="nucleotide sequence ID" value="NZ_JAFFQR010000015.1"/>
</dbReference>
<keyword evidence="1" id="KW-0732">Signal</keyword>
<dbReference type="Proteomes" id="UP001597340">
    <property type="component" value="Unassembled WGS sequence"/>
</dbReference>
<comment type="caution">
    <text evidence="2">The sequence shown here is derived from an EMBL/GenBank/DDBJ whole genome shotgun (WGS) entry which is preliminary data.</text>
</comment>
<sequence>MLDKKVKVSGVACLLFLAITSSAYADASVTSSTYAVTSVTSDAYSKVPTQENHLIHTMGTTKSYSWNERSAPIYCNGKITVHTFPNTQGGDYALSVAVYKVGDTTSHGPWTTYTLQNGSKYNNNVTLSGLYGYFEVSVTPGSDNAKGTFYVDYH</sequence>
<reference evidence="3" key="1">
    <citation type="journal article" date="2019" name="Int. J. Syst. Evol. Microbiol.">
        <title>The Global Catalogue of Microorganisms (GCM) 10K type strain sequencing project: providing services to taxonomists for standard genome sequencing and annotation.</title>
        <authorList>
            <consortium name="The Broad Institute Genomics Platform"/>
            <consortium name="The Broad Institute Genome Sequencing Center for Infectious Disease"/>
            <person name="Wu L."/>
            <person name="Ma J."/>
        </authorList>
    </citation>
    <scope>NUCLEOTIDE SEQUENCE [LARGE SCALE GENOMIC DNA]</scope>
    <source>
        <strain evidence="3">CCM 9147</strain>
    </source>
</reference>
<name>A0ABW4DHU4_9BACL</name>